<evidence type="ECO:0000313" key="1">
    <source>
        <dbReference type="EnsemblMetazoa" id="GPAI013007-PA"/>
    </source>
</evidence>
<dbReference type="EnsemblMetazoa" id="GPAI013007-RA">
    <property type="protein sequence ID" value="GPAI013007-PA"/>
    <property type="gene ID" value="GPAI013007"/>
</dbReference>
<protein>
    <submittedName>
        <fullName evidence="1">Uncharacterized protein</fullName>
    </submittedName>
</protein>
<dbReference type="Proteomes" id="UP000092445">
    <property type="component" value="Unassembled WGS sequence"/>
</dbReference>
<name>A0A1A9ZFH9_GLOPL</name>
<organism evidence="1 2">
    <name type="scientific">Glossina pallidipes</name>
    <name type="common">Tsetse fly</name>
    <dbReference type="NCBI Taxonomy" id="7398"/>
    <lineage>
        <taxon>Eukaryota</taxon>
        <taxon>Metazoa</taxon>
        <taxon>Ecdysozoa</taxon>
        <taxon>Arthropoda</taxon>
        <taxon>Hexapoda</taxon>
        <taxon>Insecta</taxon>
        <taxon>Pterygota</taxon>
        <taxon>Neoptera</taxon>
        <taxon>Endopterygota</taxon>
        <taxon>Diptera</taxon>
        <taxon>Brachycera</taxon>
        <taxon>Muscomorpha</taxon>
        <taxon>Hippoboscoidea</taxon>
        <taxon>Glossinidae</taxon>
        <taxon>Glossina</taxon>
    </lineage>
</organism>
<dbReference type="VEuPathDB" id="VectorBase:GPAI013007"/>
<reference evidence="1" key="2">
    <citation type="submission" date="2020-05" db="UniProtKB">
        <authorList>
            <consortium name="EnsemblMetazoa"/>
        </authorList>
    </citation>
    <scope>IDENTIFICATION</scope>
    <source>
        <strain evidence="1">IAEA</strain>
    </source>
</reference>
<accession>A0A1A9ZFH9</accession>
<keyword evidence="2" id="KW-1185">Reference proteome</keyword>
<sequence>MFIHTLTPTDEDDALIVEVVSKLFTEAKVKLKVEEAHIDTCGSASQRKSAHIVEQVLYLRLSSVNLIEFYEISKMTGIQNKMSVDPPISAIAILQATTLTEKEKDISCSGGAGGCEADNSPLIYLLVLLFYLSIHLHHAWESSPNVEIIPRYIPVRPTNAVLFDITQTTAGIMRKTLEVLSSLIVRTIQRKFVKAATP</sequence>
<evidence type="ECO:0000313" key="2">
    <source>
        <dbReference type="Proteomes" id="UP000092445"/>
    </source>
</evidence>
<reference evidence="2" key="1">
    <citation type="submission" date="2014-03" db="EMBL/GenBank/DDBJ databases">
        <authorList>
            <person name="Aksoy S."/>
            <person name="Warren W."/>
            <person name="Wilson R.K."/>
        </authorList>
    </citation>
    <scope>NUCLEOTIDE SEQUENCE [LARGE SCALE GENOMIC DNA]</scope>
    <source>
        <strain evidence="2">IAEA</strain>
    </source>
</reference>
<proteinExistence type="predicted"/>
<dbReference type="AlphaFoldDB" id="A0A1A9ZFH9"/>